<accession>A0A9E2NKI2</accession>
<feature type="binding site" evidence="9">
    <location>
        <position position="217"/>
    </location>
    <ligand>
        <name>1-deoxy-D-xylulose 5-phosphate</name>
        <dbReference type="ChEBI" id="CHEBI:57792"/>
    </ligand>
</feature>
<dbReference type="Pfam" id="PF13288">
    <property type="entry name" value="DXPR_C"/>
    <property type="match status" value="1"/>
</dbReference>
<dbReference type="Pfam" id="PF02670">
    <property type="entry name" value="DXP_reductoisom"/>
    <property type="match status" value="1"/>
</dbReference>
<evidence type="ECO:0000256" key="6">
    <source>
        <dbReference type="ARBA" id="ARBA00023211"/>
    </source>
</evidence>
<evidence type="ECO:0000256" key="9">
    <source>
        <dbReference type="HAMAP-Rule" id="MF_00183"/>
    </source>
</evidence>
<gene>
    <name evidence="9" type="primary">dxr</name>
    <name evidence="13" type="ORF">H9872_03250</name>
</gene>
<evidence type="ECO:0000256" key="4">
    <source>
        <dbReference type="ARBA" id="ARBA00022857"/>
    </source>
</evidence>
<evidence type="ECO:0000259" key="10">
    <source>
        <dbReference type="Pfam" id="PF02670"/>
    </source>
</evidence>
<dbReference type="SUPFAM" id="SSF55347">
    <property type="entry name" value="Glyceraldehyde-3-phosphate dehydrogenase-like, C-terminal domain"/>
    <property type="match status" value="1"/>
</dbReference>
<comment type="cofactor">
    <cofactor evidence="9">
        <name>Mg(2+)</name>
        <dbReference type="ChEBI" id="CHEBI:18420"/>
    </cofactor>
    <cofactor evidence="9">
        <name>Mn(2+)</name>
        <dbReference type="ChEBI" id="CHEBI:29035"/>
    </cofactor>
</comment>
<dbReference type="InterPro" id="IPR036291">
    <property type="entry name" value="NAD(P)-bd_dom_sf"/>
</dbReference>
<dbReference type="NCBIfam" id="NF009114">
    <property type="entry name" value="PRK12464.1"/>
    <property type="match status" value="1"/>
</dbReference>
<evidence type="ECO:0000259" key="11">
    <source>
        <dbReference type="Pfam" id="PF08436"/>
    </source>
</evidence>
<comment type="function">
    <text evidence="9">Catalyzes the NADPH-dependent rearrangement and reduction of 1-deoxy-D-xylulose-5-phosphate (DXP) to 2-C-methyl-D-erythritol 4-phosphate (MEP).</text>
</comment>
<feature type="binding site" evidence="9">
    <location>
        <position position="12"/>
    </location>
    <ligand>
        <name>NADPH</name>
        <dbReference type="ChEBI" id="CHEBI:57783"/>
    </ligand>
</feature>
<evidence type="ECO:0000256" key="8">
    <source>
        <dbReference type="ARBA" id="ARBA00048543"/>
    </source>
</evidence>
<evidence type="ECO:0000313" key="14">
    <source>
        <dbReference type="Proteomes" id="UP000824229"/>
    </source>
</evidence>
<feature type="binding site" evidence="9">
    <location>
        <position position="150"/>
    </location>
    <ligand>
        <name>Mn(2+)</name>
        <dbReference type="ChEBI" id="CHEBI:29035"/>
    </ligand>
</feature>
<dbReference type="GO" id="GO:0070402">
    <property type="term" value="F:NADPH binding"/>
    <property type="evidence" value="ECO:0007669"/>
    <property type="project" value="InterPro"/>
</dbReference>
<dbReference type="GO" id="GO:0030604">
    <property type="term" value="F:1-deoxy-D-xylulose-5-phosphate reductoisomerase activity"/>
    <property type="evidence" value="ECO:0007669"/>
    <property type="project" value="UniProtKB-UniRule"/>
</dbReference>
<comment type="pathway">
    <text evidence="1 9">Isoprenoid biosynthesis; isopentenyl diphosphate biosynthesis via DXP pathway; isopentenyl diphosphate from 1-deoxy-D-xylulose 5-phosphate: step 1/6.</text>
</comment>
<comment type="catalytic activity">
    <reaction evidence="8">
        <text>2-C-methyl-D-erythritol 4-phosphate + NADP(+) = 1-deoxy-D-xylulose 5-phosphate + NADPH + H(+)</text>
        <dbReference type="Rhea" id="RHEA:13717"/>
        <dbReference type="ChEBI" id="CHEBI:15378"/>
        <dbReference type="ChEBI" id="CHEBI:57783"/>
        <dbReference type="ChEBI" id="CHEBI:57792"/>
        <dbReference type="ChEBI" id="CHEBI:58262"/>
        <dbReference type="ChEBI" id="CHEBI:58349"/>
        <dbReference type="EC" id="1.1.1.267"/>
    </reaction>
    <physiologicalReaction direction="right-to-left" evidence="8">
        <dbReference type="Rhea" id="RHEA:13719"/>
    </physiologicalReaction>
</comment>
<dbReference type="EC" id="1.1.1.267" evidence="9"/>
<dbReference type="InterPro" id="IPR013512">
    <property type="entry name" value="DXP_reductoisomerase_N"/>
</dbReference>
<protein>
    <recommendedName>
        <fullName evidence="9">1-deoxy-D-xylulose 5-phosphate reductoisomerase</fullName>
        <shortName evidence="9">DXP reductoisomerase</shortName>
        <ecNumber evidence="9">1.1.1.267</ecNumber>
    </recommendedName>
    <alternativeName>
        <fullName evidence="9">1-deoxyxylulose-5-phosphate reductoisomerase</fullName>
    </alternativeName>
    <alternativeName>
        <fullName evidence="9">2-C-methyl-D-erythritol 4-phosphate synthase</fullName>
    </alternativeName>
</protein>
<reference evidence="13" key="1">
    <citation type="journal article" date="2021" name="PeerJ">
        <title>Extensive microbial diversity within the chicken gut microbiome revealed by metagenomics and culture.</title>
        <authorList>
            <person name="Gilroy R."/>
            <person name="Ravi A."/>
            <person name="Getino M."/>
            <person name="Pursley I."/>
            <person name="Horton D.L."/>
            <person name="Alikhan N.F."/>
            <person name="Baker D."/>
            <person name="Gharbi K."/>
            <person name="Hall N."/>
            <person name="Watson M."/>
            <person name="Adriaenssens E.M."/>
            <person name="Foster-Nyarko E."/>
            <person name="Jarju S."/>
            <person name="Secka A."/>
            <person name="Antonio M."/>
            <person name="Oren A."/>
            <person name="Chaudhuri R.R."/>
            <person name="La Ragione R."/>
            <person name="Hildebrand F."/>
            <person name="Pallen M.J."/>
        </authorList>
    </citation>
    <scope>NUCLEOTIDE SEQUENCE</scope>
    <source>
        <strain evidence="13">B5-657</strain>
    </source>
</reference>
<feature type="binding site" evidence="9">
    <location>
        <position position="212"/>
    </location>
    <ligand>
        <name>1-deoxy-D-xylulose 5-phosphate</name>
        <dbReference type="ChEBI" id="CHEBI:57792"/>
    </ligand>
</feature>
<feature type="binding site" evidence="9">
    <location>
        <position position="176"/>
    </location>
    <ligand>
        <name>1-deoxy-D-xylulose 5-phosphate</name>
        <dbReference type="ChEBI" id="CHEBI:57792"/>
    </ligand>
</feature>
<feature type="binding site" evidence="9">
    <location>
        <position position="151"/>
    </location>
    <ligand>
        <name>1-deoxy-D-xylulose 5-phosphate</name>
        <dbReference type="ChEBI" id="CHEBI:57792"/>
    </ligand>
</feature>
<dbReference type="FunFam" id="3.40.50.720:FF:000045">
    <property type="entry name" value="1-deoxy-D-xylulose 5-phosphate reductoisomerase"/>
    <property type="match status" value="1"/>
</dbReference>
<evidence type="ECO:0000313" key="13">
    <source>
        <dbReference type="EMBL" id="MBU3803761.1"/>
    </source>
</evidence>
<organism evidence="13 14">
    <name type="scientific">Candidatus Cellulosilyticum pullistercoris</name>
    <dbReference type="NCBI Taxonomy" id="2838521"/>
    <lineage>
        <taxon>Bacteria</taxon>
        <taxon>Bacillati</taxon>
        <taxon>Bacillota</taxon>
        <taxon>Clostridia</taxon>
        <taxon>Lachnospirales</taxon>
        <taxon>Cellulosilyticaceae</taxon>
        <taxon>Cellulosilyticum</taxon>
    </lineage>
</organism>
<keyword evidence="6 9" id="KW-0464">Manganese</keyword>
<dbReference type="InterPro" id="IPR003821">
    <property type="entry name" value="DXP_reductoisomerase"/>
</dbReference>
<keyword evidence="9" id="KW-0460">Magnesium</keyword>
<dbReference type="InterPro" id="IPR026877">
    <property type="entry name" value="DXPR_C"/>
</dbReference>
<dbReference type="AlphaFoldDB" id="A0A9E2NKI2"/>
<comment type="similarity">
    <text evidence="2 9">Belongs to the DXR family.</text>
</comment>
<dbReference type="PIRSF" id="PIRSF006205">
    <property type="entry name" value="Dxp_reductismrs"/>
    <property type="match status" value="1"/>
</dbReference>
<dbReference type="Gene3D" id="1.10.1740.10">
    <property type="match status" value="1"/>
</dbReference>
<dbReference type="GO" id="GO:0051484">
    <property type="term" value="P:isopentenyl diphosphate biosynthetic process, methylerythritol 4-phosphate pathway involved in terpenoid biosynthetic process"/>
    <property type="evidence" value="ECO:0007669"/>
    <property type="project" value="UniProtKB-ARBA"/>
</dbReference>
<feature type="binding site" evidence="9">
    <location>
        <position position="221"/>
    </location>
    <ligand>
        <name>Mn(2+)</name>
        <dbReference type="ChEBI" id="CHEBI:29035"/>
    </ligand>
</feature>
<feature type="binding site" evidence="9">
    <location>
        <position position="14"/>
    </location>
    <ligand>
        <name>NADPH</name>
        <dbReference type="ChEBI" id="CHEBI:57783"/>
    </ligand>
</feature>
<sequence length="388" mass="42973">MTKKVVILGSTGSIGTQTLDVIKHNQDIEVVGLTANSRIDLLEEQIKQFRPKIVCVMHEDKARVLKDRLDSQSIDVEVVCGVKGLSTVATIEEVDIVVTAVVGMIGLIPTIEAIKVGKTIALANKETLVTAGELVMHLAKEKNVSILPVDSEHSAIFQCLQGNTHQSIDKLILTASGGPFRTFSKDELKKVTVEQALKHPNWVMGSKITIDSATLMNKGLEVIEAKHLFDVDPSQIDVVVHKESIIHSMVAYQDGSTIAQLGMPDMRHPIAYALYYPERRVSEYIKKLDLVAIGSLSFEAPRKDDFPCLQLAYDALEIGGTMTAVLNAANEEVVASFLNKQISFMQIPEIIHTVMDKHICINRPSLEQILECDRWAREYSREQVAKCY</sequence>
<evidence type="ECO:0000256" key="7">
    <source>
        <dbReference type="ARBA" id="ARBA00023229"/>
    </source>
</evidence>
<evidence type="ECO:0000259" key="12">
    <source>
        <dbReference type="Pfam" id="PF13288"/>
    </source>
</evidence>
<reference evidence="13" key="2">
    <citation type="submission" date="2021-04" db="EMBL/GenBank/DDBJ databases">
        <authorList>
            <person name="Gilroy R."/>
        </authorList>
    </citation>
    <scope>NUCLEOTIDE SEQUENCE</scope>
    <source>
        <strain evidence="13">B5-657</strain>
    </source>
</reference>
<feature type="binding site" evidence="9">
    <location>
        <position position="126"/>
    </location>
    <ligand>
        <name>NADPH</name>
        <dbReference type="ChEBI" id="CHEBI:57783"/>
    </ligand>
</feature>
<name>A0A9E2NKI2_9FIRM</name>
<dbReference type="Proteomes" id="UP000824229">
    <property type="component" value="Unassembled WGS sequence"/>
</dbReference>
<dbReference type="NCBIfam" id="TIGR00243">
    <property type="entry name" value="Dxr"/>
    <property type="match status" value="1"/>
</dbReference>
<dbReference type="HAMAP" id="MF_00183">
    <property type="entry name" value="DXP_reductoisom"/>
    <property type="match status" value="1"/>
</dbReference>
<feature type="binding site" evidence="9">
    <location>
        <position position="11"/>
    </location>
    <ligand>
        <name>NADPH</name>
        <dbReference type="ChEBI" id="CHEBI:57783"/>
    </ligand>
</feature>
<feature type="binding site" evidence="9">
    <location>
        <position position="152"/>
    </location>
    <ligand>
        <name>Mn(2+)</name>
        <dbReference type="ChEBI" id="CHEBI:29035"/>
    </ligand>
</feature>
<dbReference type="GO" id="GO:0030145">
    <property type="term" value="F:manganese ion binding"/>
    <property type="evidence" value="ECO:0007669"/>
    <property type="project" value="TreeGrafter"/>
</dbReference>
<evidence type="ECO:0000256" key="5">
    <source>
        <dbReference type="ARBA" id="ARBA00023002"/>
    </source>
</evidence>
<feature type="binding site" evidence="9">
    <location>
        <position position="205"/>
    </location>
    <ligand>
        <name>NADPH</name>
        <dbReference type="ChEBI" id="CHEBI:57783"/>
    </ligand>
</feature>
<dbReference type="Pfam" id="PF08436">
    <property type="entry name" value="DXP_redisom_C"/>
    <property type="match status" value="1"/>
</dbReference>
<keyword evidence="5 9" id="KW-0560">Oxidoreductase</keyword>
<evidence type="ECO:0000256" key="1">
    <source>
        <dbReference type="ARBA" id="ARBA00005094"/>
    </source>
</evidence>
<comment type="caution">
    <text evidence="13">The sequence shown here is derived from an EMBL/GenBank/DDBJ whole genome shotgun (WGS) entry which is preliminary data.</text>
</comment>
<feature type="binding site" evidence="9">
    <location>
        <position position="124"/>
    </location>
    <ligand>
        <name>NADPH</name>
        <dbReference type="ChEBI" id="CHEBI:57783"/>
    </ligand>
</feature>
<dbReference type="SUPFAM" id="SSF51735">
    <property type="entry name" value="NAD(P)-binding Rossmann-fold domains"/>
    <property type="match status" value="1"/>
</dbReference>
<feature type="binding site" evidence="9">
    <location>
        <position position="218"/>
    </location>
    <ligand>
        <name>1-deoxy-D-xylulose 5-phosphate</name>
        <dbReference type="ChEBI" id="CHEBI:57792"/>
    </ligand>
</feature>
<dbReference type="SUPFAM" id="SSF69055">
    <property type="entry name" value="1-deoxy-D-xylulose-5-phosphate reductoisomerase, C-terminal domain"/>
    <property type="match status" value="1"/>
</dbReference>
<dbReference type="PANTHER" id="PTHR30525">
    <property type="entry name" value="1-DEOXY-D-XYLULOSE 5-PHOSPHATE REDUCTOISOMERASE"/>
    <property type="match status" value="1"/>
</dbReference>
<keyword evidence="3 9" id="KW-0479">Metal-binding</keyword>
<feature type="domain" description="DXP reductoisomerase C-terminal" evidence="12">
    <location>
        <begin position="261"/>
        <end position="379"/>
    </location>
</feature>
<proteinExistence type="inferred from homology"/>
<comment type="caution">
    <text evidence="9">Lacks conserved residue(s) required for the propagation of feature annotation.</text>
</comment>
<dbReference type="EMBL" id="JAHLFQ010000062">
    <property type="protein sequence ID" value="MBU3803761.1"/>
    <property type="molecule type" value="Genomic_DNA"/>
</dbReference>
<evidence type="ECO:0000256" key="2">
    <source>
        <dbReference type="ARBA" id="ARBA00006825"/>
    </source>
</evidence>
<feature type="binding site" evidence="9">
    <location>
        <position position="199"/>
    </location>
    <ligand>
        <name>1-deoxy-D-xylulose 5-phosphate</name>
        <dbReference type="ChEBI" id="CHEBI:57792"/>
    </ligand>
</feature>
<feature type="domain" description="1-deoxy-D-xylulose 5-phosphate reductoisomerase N-terminal" evidence="10">
    <location>
        <begin position="5"/>
        <end position="132"/>
    </location>
</feature>
<feature type="domain" description="1-deoxy-D-xylulose 5-phosphate reductoisomerase C-terminal" evidence="11">
    <location>
        <begin position="146"/>
        <end position="229"/>
    </location>
</feature>
<dbReference type="PANTHER" id="PTHR30525:SF0">
    <property type="entry name" value="1-DEOXY-D-XYLULOSE 5-PHOSPHATE REDUCTOISOMERASE, CHLOROPLASTIC"/>
    <property type="match status" value="1"/>
</dbReference>
<dbReference type="InterPro" id="IPR036169">
    <property type="entry name" value="DXPR_C_sf"/>
</dbReference>
<dbReference type="Gene3D" id="3.40.50.720">
    <property type="entry name" value="NAD(P)-binding Rossmann-like Domain"/>
    <property type="match status" value="1"/>
</dbReference>
<feature type="binding site" evidence="9">
    <location>
        <position position="13"/>
    </location>
    <ligand>
        <name>NADPH</name>
        <dbReference type="ChEBI" id="CHEBI:57783"/>
    </ligand>
</feature>
<feature type="binding site" evidence="9">
    <location>
        <position position="125"/>
    </location>
    <ligand>
        <name>1-deoxy-D-xylulose 5-phosphate</name>
        <dbReference type="ChEBI" id="CHEBI:57792"/>
    </ligand>
</feature>
<feature type="binding site" evidence="9">
    <location>
        <position position="221"/>
    </location>
    <ligand>
        <name>1-deoxy-D-xylulose 5-phosphate</name>
        <dbReference type="ChEBI" id="CHEBI:57792"/>
    </ligand>
</feature>
<evidence type="ECO:0000256" key="3">
    <source>
        <dbReference type="ARBA" id="ARBA00022723"/>
    </source>
</evidence>
<keyword evidence="4 9" id="KW-0521">NADP</keyword>
<keyword evidence="7 9" id="KW-0414">Isoprene biosynthesis</keyword>
<dbReference type="InterPro" id="IPR013644">
    <property type="entry name" value="DXP_reductoisomerase_C"/>
</dbReference>
<feature type="binding site" evidence="9">
    <location>
        <position position="152"/>
    </location>
    <ligand>
        <name>1-deoxy-D-xylulose 5-phosphate</name>
        <dbReference type="ChEBI" id="CHEBI:57792"/>
    </ligand>
</feature>